<keyword evidence="3" id="KW-1185">Reference proteome</keyword>
<dbReference type="Proteomes" id="UP001597365">
    <property type="component" value="Unassembled WGS sequence"/>
</dbReference>
<accession>A0ABW4PJ29</accession>
<protein>
    <recommendedName>
        <fullName evidence="4">SH3 domain-containing protein</fullName>
    </recommendedName>
</protein>
<sequence length="118" mass="12348">MKNRIRAAVVGTATLAFGALALTGTAQAATNGFFLADGVNIRSCAYTSCTIVGQGQRLQTFQVDCWTDGTSVNGTTVWVRGRNATTGVYGYASAAYVNSSGNGTPGSGDRWRLYVPHC</sequence>
<reference evidence="3" key="1">
    <citation type="journal article" date="2019" name="Int. J. Syst. Evol. Microbiol.">
        <title>The Global Catalogue of Microorganisms (GCM) 10K type strain sequencing project: providing services to taxonomists for standard genome sequencing and annotation.</title>
        <authorList>
            <consortium name="The Broad Institute Genomics Platform"/>
            <consortium name="The Broad Institute Genome Sequencing Center for Infectious Disease"/>
            <person name="Wu L."/>
            <person name="Ma J."/>
        </authorList>
    </citation>
    <scope>NUCLEOTIDE SEQUENCE [LARGE SCALE GENOMIC DNA]</scope>
    <source>
        <strain evidence="3">CGMCC 4.7455</strain>
    </source>
</reference>
<feature type="chain" id="PRO_5047344576" description="SH3 domain-containing protein" evidence="1">
    <location>
        <begin position="29"/>
        <end position="118"/>
    </location>
</feature>
<evidence type="ECO:0008006" key="4">
    <source>
        <dbReference type="Google" id="ProtNLM"/>
    </source>
</evidence>
<keyword evidence="1" id="KW-0732">Signal</keyword>
<organism evidence="2 3">
    <name type="scientific">Streptomyces desertarenae</name>
    <dbReference type="NCBI Taxonomy" id="2666184"/>
    <lineage>
        <taxon>Bacteria</taxon>
        <taxon>Bacillati</taxon>
        <taxon>Actinomycetota</taxon>
        <taxon>Actinomycetes</taxon>
        <taxon>Kitasatosporales</taxon>
        <taxon>Streptomycetaceae</taxon>
        <taxon>Streptomyces</taxon>
    </lineage>
</organism>
<feature type="signal peptide" evidence="1">
    <location>
        <begin position="1"/>
        <end position="28"/>
    </location>
</feature>
<dbReference type="RefSeq" id="WP_380899906.1">
    <property type="nucleotide sequence ID" value="NZ_JBHUFU010000007.1"/>
</dbReference>
<evidence type="ECO:0000313" key="2">
    <source>
        <dbReference type="EMBL" id="MFD1830713.1"/>
    </source>
</evidence>
<comment type="caution">
    <text evidence="2">The sequence shown here is derived from an EMBL/GenBank/DDBJ whole genome shotgun (WGS) entry which is preliminary data.</text>
</comment>
<name>A0ABW4PJ29_9ACTN</name>
<evidence type="ECO:0000313" key="3">
    <source>
        <dbReference type="Proteomes" id="UP001597365"/>
    </source>
</evidence>
<dbReference type="EMBL" id="JBHUFU010000007">
    <property type="protein sequence ID" value="MFD1830713.1"/>
    <property type="molecule type" value="Genomic_DNA"/>
</dbReference>
<gene>
    <name evidence="2" type="ORF">ACFSJS_13660</name>
</gene>
<evidence type="ECO:0000256" key="1">
    <source>
        <dbReference type="SAM" id="SignalP"/>
    </source>
</evidence>
<proteinExistence type="predicted"/>